<dbReference type="Proteomes" id="UP000189981">
    <property type="component" value="Unassembled WGS sequence"/>
</dbReference>
<sequence>MRIIGNILVIFLFLLSSCSKDFELKDLQGRWKYITVDNRNPQDVLPEGEIELQNPAIIFDKDNLIIEWGGKKLSSGKFRMDGKMIRYIEDLPGNQKREFPFLIKSLSKTELVFQTMEQNTTTVTATKVSGGD</sequence>
<dbReference type="STRING" id="572036.SAMN05661099_0589"/>
<name>A0A1T5ADX8_9SPHI</name>
<organism evidence="1 2">
    <name type="scientific">Daejeonella lutea</name>
    <dbReference type="NCBI Taxonomy" id="572036"/>
    <lineage>
        <taxon>Bacteria</taxon>
        <taxon>Pseudomonadati</taxon>
        <taxon>Bacteroidota</taxon>
        <taxon>Sphingobacteriia</taxon>
        <taxon>Sphingobacteriales</taxon>
        <taxon>Sphingobacteriaceae</taxon>
        <taxon>Daejeonella</taxon>
    </lineage>
</organism>
<evidence type="ECO:0000313" key="2">
    <source>
        <dbReference type="Proteomes" id="UP000189981"/>
    </source>
</evidence>
<dbReference type="PROSITE" id="PS51257">
    <property type="entry name" value="PROKAR_LIPOPROTEIN"/>
    <property type="match status" value="1"/>
</dbReference>
<reference evidence="2" key="1">
    <citation type="submission" date="2017-02" db="EMBL/GenBank/DDBJ databases">
        <authorList>
            <person name="Varghese N."/>
            <person name="Submissions S."/>
        </authorList>
    </citation>
    <scope>NUCLEOTIDE SEQUENCE [LARGE SCALE GENOMIC DNA]</scope>
    <source>
        <strain evidence="2">DSM 22385</strain>
    </source>
</reference>
<dbReference type="AlphaFoldDB" id="A0A1T5ADX8"/>
<dbReference type="RefSeq" id="WP_079701154.1">
    <property type="nucleotide sequence ID" value="NZ_FUYR01000001.1"/>
</dbReference>
<evidence type="ECO:0000313" key="1">
    <source>
        <dbReference type="EMBL" id="SKB32873.1"/>
    </source>
</evidence>
<evidence type="ECO:0008006" key="3">
    <source>
        <dbReference type="Google" id="ProtNLM"/>
    </source>
</evidence>
<accession>A0A1T5ADX8</accession>
<protein>
    <recommendedName>
        <fullName evidence="3">Lipocalin-like domain-containing protein</fullName>
    </recommendedName>
</protein>
<dbReference type="OrthoDB" id="794255at2"/>
<proteinExistence type="predicted"/>
<gene>
    <name evidence="1" type="ORF">SAMN05661099_0589</name>
</gene>
<keyword evidence="2" id="KW-1185">Reference proteome</keyword>
<dbReference type="EMBL" id="FUYR01000001">
    <property type="protein sequence ID" value="SKB32873.1"/>
    <property type="molecule type" value="Genomic_DNA"/>
</dbReference>